<organism evidence="1 2">
    <name type="scientific">Kitasatospora cinereorecta</name>
    <dbReference type="NCBI Taxonomy" id="285560"/>
    <lineage>
        <taxon>Bacteria</taxon>
        <taxon>Bacillati</taxon>
        <taxon>Actinomycetota</taxon>
        <taxon>Actinomycetes</taxon>
        <taxon>Kitasatosporales</taxon>
        <taxon>Streptomycetaceae</taxon>
        <taxon>Kitasatospora</taxon>
    </lineage>
</organism>
<evidence type="ECO:0000313" key="2">
    <source>
        <dbReference type="Proteomes" id="UP001596066"/>
    </source>
</evidence>
<dbReference type="RefSeq" id="WP_346143229.1">
    <property type="nucleotide sequence ID" value="NZ_BAAAUA010000012.1"/>
</dbReference>
<comment type="caution">
    <text evidence="1">The sequence shown here is derived from an EMBL/GenBank/DDBJ whole genome shotgun (WGS) entry which is preliminary data.</text>
</comment>
<dbReference type="EMBL" id="JBHSOC010000029">
    <property type="protein sequence ID" value="MFC5643280.1"/>
    <property type="molecule type" value="Genomic_DNA"/>
</dbReference>
<proteinExistence type="predicted"/>
<evidence type="ECO:0008006" key="3">
    <source>
        <dbReference type="Google" id="ProtNLM"/>
    </source>
</evidence>
<gene>
    <name evidence="1" type="ORF">ACFPZF_18190</name>
</gene>
<reference evidence="2" key="1">
    <citation type="journal article" date="2019" name="Int. J. Syst. Evol. Microbiol.">
        <title>The Global Catalogue of Microorganisms (GCM) 10K type strain sequencing project: providing services to taxonomists for standard genome sequencing and annotation.</title>
        <authorList>
            <consortium name="The Broad Institute Genomics Platform"/>
            <consortium name="The Broad Institute Genome Sequencing Center for Infectious Disease"/>
            <person name="Wu L."/>
            <person name="Ma J."/>
        </authorList>
    </citation>
    <scope>NUCLEOTIDE SEQUENCE [LARGE SCALE GENOMIC DNA]</scope>
    <source>
        <strain evidence="2">CGMCC 4.1622</strain>
    </source>
</reference>
<dbReference type="Proteomes" id="UP001596066">
    <property type="component" value="Unassembled WGS sequence"/>
</dbReference>
<protein>
    <recommendedName>
        <fullName evidence="3">TipAS antibiotic-recognition domain-containing protein</fullName>
    </recommendedName>
</protein>
<accession>A0ABW0VD56</accession>
<sequence length="79" mass="9160">MVLEEMVAHQARAYMDARDATRDALNQLRRTMPWQSGDGPVEASDLELEECQDHWRTQYSELFEVVDTSGESARRAFVR</sequence>
<evidence type="ECO:0000313" key="1">
    <source>
        <dbReference type="EMBL" id="MFC5643280.1"/>
    </source>
</evidence>
<keyword evidence="2" id="KW-1185">Reference proteome</keyword>
<name>A0ABW0VD56_9ACTN</name>